<proteinExistence type="predicted"/>
<evidence type="ECO:0000313" key="2">
    <source>
        <dbReference type="Proteomes" id="UP000197007"/>
    </source>
</evidence>
<evidence type="ECO:0000313" key="1">
    <source>
        <dbReference type="EMBL" id="ASF44484.1"/>
    </source>
</evidence>
<keyword evidence="2" id="KW-1185">Reference proteome</keyword>
<protein>
    <recommendedName>
        <fullName evidence="3">RHS repeat-associated core domain protein</fullName>
    </recommendedName>
</protein>
<dbReference type="KEGG" id="capn:CBG49_05680"/>
<dbReference type="AlphaFoldDB" id="A0A1Z4BT37"/>
<accession>A0A1Z4BT37</accession>
<dbReference type="EMBL" id="CP022022">
    <property type="protein sequence ID" value="ASF44484.1"/>
    <property type="molecule type" value="Genomic_DNA"/>
</dbReference>
<dbReference type="Proteomes" id="UP000197007">
    <property type="component" value="Chromosome"/>
</dbReference>
<dbReference type="Gene3D" id="2.180.10.10">
    <property type="entry name" value="RHS repeat-associated core"/>
    <property type="match status" value="1"/>
</dbReference>
<dbReference type="NCBIfam" id="TIGR03696">
    <property type="entry name" value="Rhs_assc_core"/>
    <property type="match status" value="1"/>
</dbReference>
<evidence type="ECO:0008006" key="3">
    <source>
        <dbReference type="Google" id="ProtNLM"/>
    </source>
</evidence>
<sequence>MLTDENGNIAERRHFDPWGQPIKVEDGAGKVLQGLTLLDRGYTGHEHLQTVGFIHMNGRLYDPALHRFLQPDNYVQDPFNTQNFNRYGYCLNNPLVYNDITGEWFGIDDLIAAVAGGVINLAVNAIQGNVTSWGSALGYFGVGAVSGWASLYVGPFAVGAISGLGNYITTQVSQGGWSSLNFDDGVTATAIGAATSWAGAKIGGWATKNLGGIFSSISSPVLRQAAVNSVGGAVSGFAIGTAVSYIQYKDFDRAFSEGVRGGLMGAGIGLTTGAIGGYRYAKENKLSPWTGRNLNNETLYQISDGIKRAKVADMLGMKTIRAEDSSTNSTFDVPIKNLRITLKDQINLTRQSEINSYRSLFKLVNDNKYIPIFISPINQDIGIKVKDFKVNIKLSL</sequence>
<name>A0A1Z4BT37_9FLAO</name>
<organism evidence="1 2">
    <name type="scientific">Capnocytophaga endodontalis</name>
    <dbReference type="NCBI Taxonomy" id="2708117"/>
    <lineage>
        <taxon>Bacteria</taxon>
        <taxon>Pseudomonadati</taxon>
        <taxon>Bacteroidota</taxon>
        <taxon>Flavobacteriia</taxon>
        <taxon>Flavobacteriales</taxon>
        <taxon>Flavobacteriaceae</taxon>
        <taxon>Capnocytophaga</taxon>
    </lineage>
</organism>
<reference evidence="2" key="1">
    <citation type="submission" date="2017-06" db="EMBL/GenBank/DDBJ databases">
        <title>Complete genome sequence of Capnocytophaga sp. KCOM 1579 (=ChDC OS43) isolated from a human refractory periapical abscess lesion.</title>
        <authorList>
            <person name="Kook J.-K."/>
            <person name="Park S.-N."/>
            <person name="Lim Y.K."/>
            <person name="Roh H."/>
        </authorList>
    </citation>
    <scope>NUCLEOTIDE SEQUENCE [LARGE SCALE GENOMIC DNA]</scope>
    <source>
        <strain evidence="2">ChDC OS43</strain>
    </source>
</reference>
<gene>
    <name evidence="1" type="ORF">CBG49_05680</name>
</gene>
<dbReference type="InterPro" id="IPR022385">
    <property type="entry name" value="Rhs_assc_core"/>
</dbReference>